<comment type="caution">
    <text evidence="2">The sequence shown here is derived from an EMBL/GenBank/DDBJ whole genome shotgun (WGS) entry which is preliminary data.</text>
</comment>
<keyword evidence="3" id="KW-1185">Reference proteome</keyword>
<dbReference type="EMBL" id="WIXI01000045">
    <property type="protein sequence ID" value="MQY47529.1"/>
    <property type="molecule type" value="Genomic_DNA"/>
</dbReference>
<proteinExistence type="predicted"/>
<evidence type="ECO:0000259" key="1">
    <source>
        <dbReference type="Pfam" id="PF10005"/>
    </source>
</evidence>
<dbReference type="Gene3D" id="3.40.390.70">
    <property type="match status" value="1"/>
</dbReference>
<evidence type="ECO:0000313" key="2">
    <source>
        <dbReference type="EMBL" id="MQY47529.1"/>
    </source>
</evidence>
<dbReference type="RefSeq" id="WP_153355007.1">
    <property type="nucleotide sequence ID" value="NZ_JAYKOO010000007.1"/>
</dbReference>
<gene>
    <name evidence="2" type="ORF">GAO09_15955</name>
</gene>
<evidence type="ECO:0000313" key="3">
    <source>
        <dbReference type="Proteomes" id="UP000435138"/>
    </source>
</evidence>
<dbReference type="Pfam" id="PF15887">
    <property type="entry name" value="Peptidase_Mx"/>
    <property type="match status" value="1"/>
</dbReference>
<protein>
    <recommendedName>
        <fullName evidence="1">Zinc-ribbon domain-containing protein</fullName>
    </recommendedName>
</protein>
<dbReference type="Proteomes" id="UP000435138">
    <property type="component" value="Unassembled WGS sequence"/>
</dbReference>
<accession>A0A6A8A9Y6</accession>
<feature type="domain" description="Zinc-ribbon" evidence="1">
    <location>
        <begin position="3"/>
        <end position="95"/>
    </location>
</feature>
<reference evidence="2 3" key="1">
    <citation type="submission" date="2019-11" db="EMBL/GenBank/DDBJ databases">
        <title>Genome analysis of Rhizobacterium cereale a novel genus and species isolated from maize roots in North Spain.</title>
        <authorList>
            <person name="Menendez E."/>
            <person name="Flores-Felix J.D."/>
            <person name="Ramirez-Bahena M.-H."/>
            <person name="Igual J.M."/>
            <person name="Garcia-Fraile P."/>
            <person name="Peix A."/>
            <person name="Velazquez E."/>
        </authorList>
    </citation>
    <scope>NUCLEOTIDE SEQUENCE [LARGE SCALE GENOMIC DNA]</scope>
    <source>
        <strain evidence="2 3">RZME27</strain>
    </source>
</reference>
<dbReference type="InterPro" id="IPR031321">
    <property type="entry name" value="UCP012641"/>
</dbReference>
<dbReference type="Pfam" id="PF10005">
    <property type="entry name" value="Zn_ribbon_DZR_6"/>
    <property type="match status" value="1"/>
</dbReference>
<name>A0A6A8A9Y6_9HYPH</name>
<organism evidence="2 3">
    <name type="scientific">Endobacterium cereale</name>
    <dbReference type="NCBI Taxonomy" id="2663029"/>
    <lineage>
        <taxon>Bacteria</taxon>
        <taxon>Pseudomonadati</taxon>
        <taxon>Pseudomonadota</taxon>
        <taxon>Alphaproteobacteria</taxon>
        <taxon>Hyphomicrobiales</taxon>
        <taxon>Rhizobiaceae</taxon>
        <taxon>Endobacterium</taxon>
    </lineage>
</organism>
<sequence length="354" mass="40465">MRLFDCDHCGQPIHFDNRACVNCGHRLGFVPEQLSMHALTEDMEEGGWQLVSDPLTRVMFCTNADNDICNWTVPAGSGETFCQACRHNRLVPDASTEEGLLQWRRISQAQRHLFYSLLKWNLPRTTRTEDPDGGLVFDFLVDELQPDGTVVAPLTGHEDGLIAIRAAEADDATREKIRVAMDEPYRTMLGHFRHEVGHYMWDKLVRDRERLDPFRLAFGDERQDYSEALKRNYEQGPPANWQEDFISTYASSHPWEDFAESFAHYLHIVDTLETARAFGMVVEPRGHEEMAAEVAFNPYFAQDAEQLVSAWIPFSVALNALHRSLGVPDLYPFILGPTVVAKLEFIHGLVHQRH</sequence>
<dbReference type="AlphaFoldDB" id="A0A6A8A9Y6"/>
<dbReference type="PIRSF" id="PIRSF012641">
    <property type="entry name" value="UCP012641"/>
    <property type="match status" value="1"/>
</dbReference>
<dbReference type="InterPro" id="IPR011201">
    <property type="entry name" value="Zinc-ribbon_6_bact"/>
</dbReference>